<evidence type="ECO:0000256" key="2">
    <source>
        <dbReference type="ARBA" id="ARBA00010617"/>
    </source>
</evidence>
<gene>
    <name evidence="8" type="ORF">FBEOM_724</name>
</gene>
<protein>
    <recommendedName>
        <fullName evidence="10">Cytochrome P450</fullName>
    </recommendedName>
</protein>
<keyword evidence="4" id="KW-0479">Metal-binding</keyword>
<comment type="caution">
    <text evidence="8">The sequence shown here is derived from an EMBL/GenBank/DDBJ whole genome shotgun (WGS) entry which is preliminary data.</text>
</comment>
<accession>A0A9P5AUR6</accession>
<reference evidence="8" key="1">
    <citation type="journal article" date="2017" name="Mycologia">
        <title>Fusarium algeriense, sp. nov., a novel toxigenic crown rot pathogen of durum wheat from Algeria is nested in the Fusarium burgessii species complex.</title>
        <authorList>
            <person name="Laraba I."/>
            <person name="Keddad A."/>
            <person name="Boureghda H."/>
            <person name="Abdallah N."/>
            <person name="Vaughan M.M."/>
            <person name="Proctor R.H."/>
            <person name="Busman M."/>
            <person name="O'Donnell K."/>
        </authorList>
    </citation>
    <scope>NUCLEOTIDE SEQUENCE</scope>
    <source>
        <strain evidence="8">NRRL 25174</strain>
    </source>
</reference>
<dbReference type="OrthoDB" id="1844152at2759"/>
<keyword evidence="5" id="KW-0560">Oxidoreductase</keyword>
<proteinExistence type="inferred from homology"/>
<dbReference type="GO" id="GO:0004497">
    <property type="term" value="F:monooxygenase activity"/>
    <property type="evidence" value="ECO:0007669"/>
    <property type="project" value="UniProtKB-KW"/>
</dbReference>
<evidence type="ECO:0008006" key="10">
    <source>
        <dbReference type="Google" id="ProtNLM"/>
    </source>
</evidence>
<dbReference type="EMBL" id="PVQB02000028">
    <property type="protein sequence ID" value="KAF4345320.1"/>
    <property type="molecule type" value="Genomic_DNA"/>
</dbReference>
<evidence type="ECO:0000313" key="9">
    <source>
        <dbReference type="Proteomes" id="UP000730481"/>
    </source>
</evidence>
<keyword evidence="3" id="KW-0349">Heme</keyword>
<evidence type="ECO:0000313" key="8">
    <source>
        <dbReference type="EMBL" id="KAF4345320.1"/>
    </source>
</evidence>
<dbReference type="Pfam" id="PF00067">
    <property type="entry name" value="p450"/>
    <property type="match status" value="1"/>
</dbReference>
<dbReference type="InterPro" id="IPR036396">
    <property type="entry name" value="Cyt_P450_sf"/>
</dbReference>
<dbReference type="SUPFAM" id="SSF48264">
    <property type="entry name" value="Cytochrome P450"/>
    <property type="match status" value="1"/>
</dbReference>
<evidence type="ECO:0000256" key="4">
    <source>
        <dbReference type="ARBA" id="ARBA00022723"/>
    </source>
</evidence>
<evidence type="ECO:0000256" key="6">
    <source>
        <dbReference type="ARBA" id="ARBA00023004"/>
    </source>
</evidence>
<reference evidence="8" key="2">
    <citation type="submission" date="2020-02" db="EMBL/GenBank/DDBJ databases">
        <title>Identification and distribution of gene clusters putatively required for synthesis of sphingolipid metabolism inhibitors in phylogenetically diverse species of the filamentous fungus Fusarium.</title>
        <authorList>
            <person name="Kim H.-S."/>
            <person name="Busman M."/>
            <person name="Brown D.W."/>
            <person name="Divon H."/>
            <person name="Uhlig S."/>
            <person name="Proctor R.H."/>
        </authorList>
    </citation>
    <scope>NUCLEOTIDE SEQUENCE</scope>
    <source>
        <strain evidence="8">NRRL 25174</strain>
    </source>
</reference>
<dbReference type="GO" id="GO:0016705">
    <property type="term" value="F:oxidoreductase activity, acting on paired donors, with incorporation or reduction of molecular oxygen"/>
    <property type="evidence" value="ECO:0007669"/>
    <property type="project" value="InterPro"/>
</dbReference>
<dbReference type="AlphaFoldDB" id="A0A9P5AUR6"/>
<sequence>MRGCFNPRQSTPSPMDIDNLVDIRAELDEVKQVAILKFQAITFDGRKEASDKEDPFGGFGGWLHRRPIPVQHEVVGAEYAFLNSSVKEDFVVYDILRVHLNRNLPTMIPRSADGLAHSIDDALGSDTEWREIRVYALVRRVIAKVTTQLVFGDILAGDEELVEHLSRFSASVIPSAIALPVSPSFLQPYTSCLTSIFNHIYMKKALKVLDPYIVRRIIAIESGVLKNLPIEDVLTWHILESLSKQEPRDEMVDVIACRAFATVFAALESTTLTMTCALFNVCASNPTSQIWQALEEEAMHVPWANAKQEKINDLYHADGVIKETLRHDTAIKALSGQVMQPDGLTLPDCLIHLPQGARLLMSPMHDAQVAGPSLREAYAKVGRAIRTTAHCLRNEVGTLIAPLMRGGELMAIGTNEVFPQAMFMHASRPQDIKPHGLNDPPAEMLMCHDYKELTTVMPVDLSSTMGRVSSSSSCTSVS</sequence>
<comment type="similarity">
    <text evidence="2">Belongs to the cytochrome P450 family.</text>
</comment>
<dbReference type="PANTHER" id="PTHR46206">
    <property type="entry name" value="CYTOCHROME P450"/>
    <property type="match status" value="1"/>
</dbReference>
<dbReference type="GO" id="GO:0020037">
    <property type="term" value="F:heme binding"/>
    <property type="evidence" value="ECO:0007669"/>
    <property type="project" value="InterPro"/>
</dbReference>
<dbReference type="Gene3D" id="1.10.630.10">
    <property type="entry name" value="Cytochrome P450"/>
    <property type="match status" value="1"/>
</dbReference>
<name>A0A9P5AUR6_9HYPO</name>
<keyword evidence="6" id="KW-0408">Iron</keyword>
<dbReference type="InterPro" id="IPR001128">
    <property type="entry name" value="Cyt_P450"/>
</dbReference>
<evidence type="ECO:0000256" key="5">
    <source>
        <dbReference type="ARBA" id="ARBA00023002"/>
    </source>
</evidence>
<organism evidence="8 9">
    <name type="scientific">Fusarium beomiforme</name>
    <dbReference type="NCBI Taxonomy" id="44412"/>
    <lineage>
        <taxon>Eukaryota</taxon>
        <taxon>Fungi</taxon>
        <taxon>Dikarya</taxon>
        <taxon>Ascomycota</taxon>
        <taxon>Pezizomycotina</taxon>
        <taxon>Sordariomycetes</taxon>
        <taxon>Hypocreomycetidae</taxon>
        <taxon>Hypocreales</taxon>
        <taxon>Nectriaceae</taxon>
        <taxon>Fusarium</taxon>
        <taxon>Fusarium burgessii species complex</taxon>
    </lineage>
</organism>
<keyword evidence="7" id="KW-0503">Monooxygenase</keyword>
<evidence type="ECO:0000256" key="3">
    <source>
        <dbReference type="ARBA" id="ARBA00022617"/>
    </source>
</evidence>
<evidence type="ECO:0000256" key="7">
    <source>
        <dbReference type="ARBA" id="ARBA00023033"/>
    </source>
</evidence>
<comment type="cofactor">
    <cofactor evidence="1">
        <name>heme</name>
        <dbReference type="ChEBI" id="CHEBI:30413"/>
    </cofactor>
</comment>
<keyword evidence="9" id="KW-1185">Reference proteome</keyword>
<evidence type="ECO:0000256" key="1">
    <source>
        <dbReference type="ARBA" id="ARBA00001971"/>
    </source>
</evidence>
<dbReference type="Proteomes" id="UP000730481">
    <property type="component" value="Unassembled WGS sequence"/>
</dbReference>
<dbReference type="GO" id="GO:0005506">
    <property type="term" value="F:iron ion binding"/>
    <property type="evidence" value="ECO:0007669"/>
    <property type="project" value="InterPro"/>
</dbReference>
<dbReference type="PANTHER" id="PTHR46206:SF1">
    <property type="entry name" value="P450, PUTATIVE (EUROFUNG)-RELATED"/>
    <property type="match status" value="1"/>
</dbReference>